<dbReference type="Proteomes" id="UP001501682">
    <property type="component" value="Unassembled WGS sequence"/>
</dbReference>
<comment type="caution">
    <text evidence="1">The sequence shown here is derived from an EMBL/GenBank/DDBJ whole genome shotgun (WGS) entry which is preliminary data.</text>
</comment>
<keyword evidence="2" id="KW-1185">Reference proteome</keyword>
<evidence type="ECO:0000313" key="1">
    <source>
        <dbReference type="EMBL" id="GAA4242178.1"/>
    </source>
</evidence>
<reference evidence="2" key="1">
    <citation type="journal article" date="2019" name="Int. J. Syst. Evol. Microbiol.">
        <title>The Global Catalogue of Microorganisms (GCM) 10K type strain sequencing project: providing services to taxonomists for standard genome sequencing and annotation.</title>
        <authorList>
            <consortium name="The Broad Institute Genomics Platform"/>
            <consortium name="The Broad Institute Genome Sequencing Center for Infectious Disease"/>
            <person name="Wu L."/>
            <person name="Ma J."/>
        </authorList>
    </citation>
    <scope>NUCLEOTIDE SEQUENCE [LARGE SCALE GENOMIC DNA]</scope>
    <source>
        <strain evidence="2">JCM 17633</strain>
    </source>
</reference>
<gene>
    <name evidence="1" type="ORF">GCM10022292_11390</name>
</gene>
<proteinExistence type="predicted"/>
<organism evidence="1 2">
    <name type="scientific">Winogradskyella damuponensis</name>
    <dbReference type="NCBI Taxonomy" id="943939"/>
    <lineage>
        <taxon>Bacteria</taxon>
        <taxon>Pseudomonadati</taxon>
        <taxon>Bacteroidota</taxon>
        <taxon>Flavobacteriia</taxon>
        <taxon>Flavobacteriales</taxon>
        <taxon>Flavobacteriaceae</taxon>
        <taxon>Winogradskyella</taxon>
    </lineage>
</organism>
<sequence length="157" mass="18181">MSFGQETELNSIEKSELDSIYVRALNSRFDLLLSSGWKYIELNENGKRISKLNVSDRYKFLNNEELIDLSIKEKKTIQVLRLTHKIIGIDTIDVNFGIVNVTGKRKIHFNNGLKFKKADFALNCGGTNGYVPDMRFVFDRKKNNWELIDGKYKIPTE</sequence>
<accession>A0ABP8CQG6</accession>
<protein>
    <submittedName>
        <fullName evidence="1">Uncharacterized protein</fullName>
    </submittedName>
</protein>
<name>A0ABP8CQG6_9FLAO</name>
<dbReference type="EMBL" id="BAABCB010000011">
    <property type="protein sequence ID" value="GAA4242178.1"/>
    <property type="molecule type" value="Genomic_DNA"/>
</dbReference>
<evidence type="ECO:0000313" key="2">
    <source>
        <dbReference type="Proteomes" id="UP001501682"/>
    </source>
</evidence>